<proteinExistence type="predicted"/>
<gene>
    <name evidence="1" type="ORF">GCM10022223_43040</name>
</gene>
<protein>
    <submittedName>
        <fullName evidence="1">Uncharacterized protein</fullName>
    </submittedName>
</protein>
<accession>A0ABP6ZWM1</accession>
<sequence length="66" mass="7168">MDRVPFEMMPGSANGLGVGFPGKGAGGRPYLMLEASWLGGNALPAYQCLRYYFENPGERIDLATKK</sequence>
<reference evidence="2" key="1">
    <citation type="journal article" date="2019" name="Int. J. Syst. Evol. Microbiol.">
        <title>The Global Catalogue of Microorganisms (GCM) 10K type strain sequencing project: providing services to taxonomists for standard genome sequencing and annotation.</title>
        <authorList>
            <consortium name="The Broad Institute Genomics Platform"/>
            <consortium name="The Broad Institute Genome Sequencing Center for Infectious Disease"/>
            <person name="Wu L."/>
            <person name="Ma J."/>
        </authorList>
    </citation>
    <scope>NUCLEOTIDE SEQUENCE [LARGE SCALE GENOMIC DNA]</scope>
    <source>
        <strain evidence="2">JCM 16902</strain>
    </source>
</reference>
<dbReference type="EMBL" id="BAAAZO010000008">
    <property type="protein sequence ID" value="GAA3621542.1"/>
    <property type="molecule type" value="Genomic_DNA"/>
</dbReference>
<dbReference type="Proteomes" id="UP001501074">
    <property type="component" value="Unassembled WGS sequence"/>
</dbReference>
<evidence type="ECO:0000313" key="2">
    <source>
        <dbReference type="Proteomes" id="UP001501074"/>
    </source>
</evidence>
<evidence type="ECO:0000313" key="1">
    <source>
        <dbReference type="EMBL" id="GAA3621542.1"/>
    </source>
</evidence>
<comment type="caution">
    <text evidence="1">The sequence shown here is derived from an EMBL/GenBank/DDBJ whole genome shotgun (WGS) entry which is preliminary data.</text>
</comment>
<keyword evidence="2" id="KW-1185">Reference proteome</keyword>
<name>A0ABP6ZWM1_9ACTN</name>
<organism evidence="1 2">
    <name type="scientific">Kineosporia mesophila</name>
    <dbReference type="NCBI Taxonomy" id="566012"/>
    <lineage>
        <taxon>Bacteria</taxon>
        <taxon>Bacillati</taxon>
        <taxon>Actinomycetota</taxon>
        <taxon>Actinomycetes</taxon>
        <taxon>Kineosporiales</taxon>
        <taxon>Kineosporiaceae</taxon>
        <taxon>Kineosporia</taxon>
    </lineage>
</organism>